<dbReference type="Pfam" id="PF00015">
    <property type="entry name" value="MCPsignal"/>
    <property type="match status" value="1"/>
</dbReference>
<dbReference type="CDD" id="cd06225">
    <property type="entry name" value="HAMP"/>
    <property type="match status" value="1"/>
</dbReference>
<keyword evidence="3" id="KW-0812">Transmembrane</keyword>
<keyword evidence="3" id="KW-1133">Transmembrane helix</keyword>
<evidence type="ECO:0000259" key="5">
    <source>
        <dbReference type="PROSITE" id="PS50885"/>
    </source>
</evidence>
<comment type="caution">
    <text evidence="7">The sequence shown here is derived from an EMBL/GenBank/DDBJ whole genome shotgun (WGS) entry which is preliminary data.</text>
</comment>
<name>A0A0F9KW93_9ZZZZ</name>
<accession>A0A0F9KW93</accession>
<dbReference type="AlphaFoldDB" id="A0A0F9KW93"/>
<evidence type="ECO:0000256" key="2">
    <source>
        <dbReference type="ARBA" id="ARBA00029447"/>
    </source>
</evidence>
<dbReference type="Pfam" id="PF00672">
    <property type="entry name" value="HAMP"/>
    <property type="match status" value="1"/>
</dbReference>
<keyword evidence="1" id="KW-0807">Transducer</keyword>
<dbReference type="InterPro" id="IPR032255">
    <property type="entry name" value="HBM"/>
</dbReference>
<dbReference type="PROSITE" id="PS50111">
    <property type="entry name" value="CHEMOTAXIS_TRANSDUC_2"/>
    <property type="match status" value="1"/>
</dbReference>
<gene>
    <name evidence="7" type="ORF">LCGC14_1585270</name>
</gene>
<evidence type="ECO:0000256" key="3">
    <source>
        <dbReference type="SAM" id="Phobius"/>
    </source>
</evidence>
<dbReference type="SMART" id="SM00304">
    <property type="entry name" value="HAMP"/>
    <property type="match status" value="1"/>
</dbReference>
<feature type="domain" description="HBM" evidence="6">
    <location>
        <begin position="45"/>
        <end position="295"/>
    </location>
</feature>
<dbReference type="SMART" id="SM01358">
    <property type="entry name" value="HBM"/>
    <property type="match status" value="1"/>
</dbReference>
<feature type="domain" description="HAMP" evidence="5">
    <location>
        <begin position="322"/>
        <end position="374"/>
    </location>
</feature>
<dbReference type="FunFam" id="1.10.287.950:FF:000001">
    <property type="entry name" value="Methyl-accepting chemotaxis sensory transducer"/>
    <property type="match status" value="1"/>
</dbReference>
<dbReference type="PANTHER" id="PTHR32089:SF120">
    <property type="entry name" value="METHYL-ACCEPTING CHEMOTAXIS PROTEIN TLPQ"/>
    <property type="match status" value="1"/>
</dbReference>
<evidence type="ECO:0000256" key="1">
    <source>
        <dbReference type="ARBA" id="ARBA00023224"/>
    </source>
</evidence>
<keyword evidence="3" id="KW-0472">Membrane</keyword>
<dbReference type="PROSITE" id="PS50885">
    <property type="entry name" value="HAMP"/>
    <property type="match status" value="1"/>
</dbReference>
<feature type="domain" description="Methyl-accepting transducer" evidence="4">
    <location>
        <begin position="379"/>
        <end position="615"/>
    </location>
</feature>
<protein>
    <recommendedName>
        <fullName evidence="8">Methyl-accepting chemotaxis protein</fullName>
    </recommendedName>
</protein>
<organism evidence="7">
    <name type="scientific">marine sediment metagenome</name>
    <dbReference type="NCBI Taxonomy" id="412755"/>
    <lineage>
        <taxon>unclassified sequences</taxon>
        <taxon>metagenomes</taxon>
        <taxon>ecological metagenomes</taxon>
    </lineage>
</organism>
<dbReference type="Pfam" id="PF16591">
    <property type="entry name" value="HBM"/>
    <property type="match status" value="1"/>
</dbReference>
<dbReference type="InterPro" id="IPR004089">
    <property type="entry name" value="MCPsignal_dom"/>
</dbReference>
<dbReference type="Gene3D" id="1.10.287.950">
    <property type="entry name" value="Methyl-accepting chemotaxis protein"/>
    <property type="match status" value="1"/>
</dbReference>
<dbReference type="PANTHER" id="PTHR32089">
    <property type="entry name" value="METHYL-ACCEPTING CHEMOTAXIS PROTEIN MCPB"/>
    <property type="match status" value="1"/>
</dbReference>
<sequence>MIKKITGFFSDLTVSKKLFIGFGLVLILTMAVALTGFFSINTILSRQALMTTISQVNVSFNHALQSEKEFALTGSDDAKAATENEISKAISLLGDAALLTDRPEFQKQFRLMASQSEDYLSYFEEMITARRDADTAREAMETTANGALSTFKNLETGFFSRTREILSSGRLSSEDPLSLAETSAELSGNIADLRQNEFAYITTQDPEALKRWQATFNETREITTDLAGWQEGKEKKALDKAITSLTGYQQAFKRYQQTQAISEAAEARMAQGAEAVFTNAEEASRKQQSIMDSVSRNSYVTLSVISGSAIALGLLSAFFIARLILVPLRSTVLMAQRIAAGDLTETVEVTRKDELGQLSLAMQDMTQRLRELIGKISESITQVALEAEQLSQVTEDTSNGVQRQKAETDQTATAVEEMAASVVAVAESAGQASTAAAGADLKTQEGDHTVRKVVIQINQLKDVIEQSAGSVNKLNTESQEIGKILDVIKAVAEQTNLLALNAAIEAARAGEQGRGFAVVADEVRALASRTQNSTTEIESLIGSLQSVSSKAAKEMESSLKLTGDTVSLAGEASTLLGEIAQAVSTIDQMNKQIAAAATEQSSVASEISGSVTRLRDIGEDSASATQHTASSSAELAKLGNELQKIVGQFKT</sequence>
<dbReference type="SMART" id="SM00283">
    <property type="entry name" value="MA"/>
    <property type="match status" value="1"/>
</dbReference>
<dbReference type="Gene3D" id="1.20.1440.210">
    <property type="match status" value="1"/>
</dbReference>
<dbReference type="CDD" id="cd11386">
    <property type="entry name" value="MCP_signal"/>
    <property type="match status" value="1"/>
</dbReference>
<dbReference type="GO" id="GO:0016020">
    <property type="term" value="C:membrane"/>
    <property type="evidence" value="ECO:0007669"/>
    <property type="project" value="InterPro"/>
</dbReference>
<evidence type="ECO:0000259" key="6">
    <source>
        <dbReference type="PROSITE" id="PS51753"/>
    </source>
</evidence>
<dbReference type="EMBL" id="LAZR01012522">
    <property type="protein sequence ID" value="KKM26388.1"/>
    <property type="molecule type" value="Genomic_DNA"/>
</dbReference>
<comment type="similarity">
    <text evidence="2">Belongs to the methyl-accepting chemotaxis (MCP) protein family.</text>
</comment>
<reference evidence="7" key="1">
    <citation type="journal article" date="2015" name="Nature">
        <title>Complex archaea that bridge the gap between prokaryotes and eukaryotes.</title>
        <authorList>
            <person name="Spang A."/>
            <person name="Saw J.H."/>
            <person name="Jorgensen S.L."/>
            <person name="Zaremba-Niedzwiedzka K."/>
            <person name="Martijn J."/>
            <person name="Lind A.E."/>
            <person name="van Eijk R."/>
            <person name="Schleper C."/>
            <person name="Guy L."/>
            <person name="Ettema T.J."/>
        </authorList>
    </citation>
    <scope>NUCLEOTIDE SEQUENCE</scope>
</reference>
<proteinExistence type="inferred from homology"/>
<evidence type="ECO:0008006" key="8">
    <source>
        <dbReference type="Google" id="ProtNLM"/>
    </source>
</evidence>
<evidence type="ECO:0000259" key="4">
    <source>
        <dbReference type="PROSITE" id="PS50111"/>
    </source>
</evidence>
<dbReference type="SUPFAM" id="SSF58104">
    <property type="entry name" value="Methyl-accepting chemotaxis protein (MCP) signaling domain"/>
    <property type="match status" value="1"/>
</dbReference>
<dbReference type="PROSITE" id="PS51753">
    <property type="entry name" value="HBM"/>
    <property type="match status" value="1"/>
</dbReference>
<evidence type="ECO:0000313" key="7">
    <source>
        <dbReference type="EMBL" id="KKM26388.1"/>
    </source>
</evidence>
<dbReference type="InterPro" id="IPR003660">
    <property type="entry name" value="HAMP_dom"/>
</dbReference>
<dbReference type="GO" id="GO:0007165">
    <property type="term" value="P:signal transduction"/>
    <property type="evidence" value="ECO:0007669"/>
    <property type="project" value="UniProtKB-KW"/>
</dbReference>
<feature type="transmembrane region" description="Helical" evidence="3">
    <location>
        <begin position="299"/>
        <end position="325"/>
    </location>
</feature>
<feature type="transmembrane region" description="Helical" evidence="3">
    <location>
        <begin position="18"/>
        <end position="40"/>
    </location>
</feature>